<feature type="transmembrane region" description="Helical" evidence="1">
    <location>
        <begin position="63"/>
        <end position="82"/>
    </location>
</feature>
<dbReference type="Proteomes" id="UP000623593">
    <property type="component" value="Segment"/>
</dbReference>
<organism evidence="2 3">
    <name type="scientific">Rhizobium phage RHph_I20</name>
    <dbReference type="NCBI Taxonomy" id="2509730"/>
    <lineage>
        <taxon>Viruses</taxon>
        <taxon>Duplodnaviria</taxon>
        <taxon>Heunggongvirae</taxon>
        <taxon>Uroviricota</taxon>
        <taxon>Caudoviricetes</taxon>
        <taxon>Autographivirales</taxon>
        <taxon>Autographivirales incertae sedis</taxon>
        <taxon>Morelosvirus</taxon>
        <taxon>Morelosvirus RHphI20</taxon>
    </lineage>
</organism>
<keyword evidence="1" id="KW-0812">Transmembrane</keyword>
<keyword evidence="1" id="KW-0472">Membrane</keyword>
<evidence type="ECO:0008006" key="4">
    <source>
        <dbReference type="Google" id="ProtNLM"/>
    </source>
</evidence>
<gene>
    <name evidence="2" type="ORF">EVC11_009</name>
</gene>
<keyword evidence="1" id="KW-1133">Transmembrane helix</keyword>
<sequence>MDHRPPETRSRSAPLYDLAIGLGRIEGMVGQALTSLTDHSKRLDEHDKRLNEIEKHQYTQKGYIMAISAVAALIASAIGWLVEHWDKLPL</sequence>
<accession>A0A7S5RBI8</accession>
<evidence type="ECO:0000313" key="3">
    <source>
        <dbReference type="Proteomes" id="UP000623593"/>
    </source>
</evidence>
<reference evidence="2" key="1">
    <citation type="submission" date="2020-01" db="EMBL/GenBank/DDBJ databases">
        <title>Patterns of diversity and host range of bacteriophage communities associated with bean-nodulatin bacteria.</title>
        <authorList>
            <person name="Vann Cauwenberghe J."/>
            <person name="Santamaria R.I."/>
            <person name="Bustos P."/>
            <person name="Juarez S."/>
            <person name="Gonzalez V."/>
        </authorList>
    </citation>
    <scope>NUCLEOTIDE SEQUENCE</scope>
</reference>
<name>A0A7S5RBI8_9CAUD</name>
<keyword evidence="3" id="KW-1185">Reference proteome</keyword>
<evidence type="ECO:0000313" key="2">
    <source>
        <dbReference type="EMBL" id="QIG74591.1"/>
    </source>
</evidence>
<proteinExistence type="predicted"/>
<dbReference type="EMBL" id="MN988539">
    <property type="protein sequence ID" value="QIG74591.1"/>
    <property type="molecule type" value="Genomic_DNA"/>
</dbReference>
<evidence type="ECO:0000256" key="1">
    <source>
        <dbReference type="SAM" id="Phobius"/>
    </source>
</evidence>
<protein>
    <recommendedName>
        <fullName evidence="4">Transmembrane protein</fullName>
    </recommendedName>
</protein>